<protein>
    <submittedName>
        <fullName evidence="2">Baseplate assembly protein J</fullName>
    </submittedName>
</protein>
<reference evidence="2 3" key="1">
    <citation type="submission" date="2016-04" db="EMBL/GenBank/DDBJ databases">
        <title>ATOL: Assembling a taxonomically balanced genome-scale reconstruction of the evolutionary history of the Enterobacteriaceae.</title>
        <authorList>
            <person name="Plunkett G.III."/>
            <person name="Neeno-Eckwall E.C."/>
            <person name="Glasner J.D."/>
            <person name="Perna N.T."/>
        </authorList>
    </citation>
    <scope>NUCLEOTIDE SEQUENCE [LARGE SCALE GENOMIC DNA]</scope>
    <source>
        <strain evidence="2 3">ATCC 51602</strain>
    </source>
</reference>
<proteinExistence type="predicted"/>
<dbReference type="PANTHER" id="PTHR35862">
    <property type="entry name" value="FELS-2 PROPHAGE PROTEIN"/>
    <property type="match status" value="1"/>
</dbReference>
<dbReference type="Pfam" id="PF26078">
    <property type="entry name" value="Baseplate_J_M"/>
    <property type="match status" value="1"/>
</dbReference>
<comment type="caution">
    <text evidence="2">The sequence shown here is derived from an EMBL/GenBank/DDBJ whole genome shotgun (WGS) entry which is preliminary data.</text>
</comment>
<dbReference type="PANTHER" id="PTHR35862:SF1">
    <property type="entry name" value="FELS-2 PROPHAGE PROTEIN"/>
    <property type="match status" value="1"/>
</dbReference>
<gene>
    <name evidence="2" type="ORF">M976_02888</name>
</gene>
<evidence type="ECO:0000259" key="1">
    <source>
        <dbReference type="Pfam" id="PF26078"/>
    </source>
</evidence>
<accession>A0ABX2W6Y8</accession>
<name>A0ABX2W6Y8_9ENTR</name>
<dbReference type="Proteomes" id="UP000078407">
    <property type="component" value="Unassembled WGS sequence"/>
</dbReference>
<dbReference type="InterPro" id="IPR058531">
    <property type="entry name" value="Baseplate_J_M"/>
</dbReference>
<sequence length="300" mass="32365">MTTNTIDLSQLPLPDAVEIIDPVVILAEWIQLLISKDPTYNGLVESDPAYIQGEATSYRESNLRQRVNDAVKAIFLATATGSDLDVKAADYGVPRLLIDPGDPDAIPPRDPVYESDDAFRSRVWLSMQALSVAGPYGAYLYFALSASPDVLDAKPYGPEHHSLPGEVHIYVLSRTGDGTADQALLDAVLLALNDEDVRPLTDYVTAYTAVITTYTIEATLHIKQGPDPQSVKDAALQAAQAYVDSVHRIGQIVAESGIYQALHQPGVDRVTLTAPVGDLIPVIGQAFYCSGITLNMSLET</sequence>
<evidence type="ECO:0000313" key="3">
    <source>
        <dbReference type="Proteomes" id="UP000078407"/>
    </source>
</evidence>
<organism evidence="2 3">
    <name type="scientific">Buttiauxella ferragutiae ATCC 51602</name>
    <dbReference type="NCBI Taxonomy" id="1354252"/>
    <lineage>
        <taxon>Bacteria</taxon>
        <taxon>Pseudomonadati</taxon>
        <taxon>Pseudomonadota</taxon>
        <taxon>Gammaproteobacteria</taxon>
        <taxon>Enterobacterales</taxon>
        <taxon>Enterobacteriaceae</taxon>
        <taxon>Buttiauxella</taxon>
    </lineage>
</organism>
<feature type="domain" description="Baseplate J-like central" evidence="1">
    <location>
        <begin position="132"/>
        <end position="206"/>
    </location>
</feature>
<dbReference type="PIRSF" id="PIRSF020481">
    <property type="entry name" value="BAP"/>
    <property type="match status" value="1"/>
</dbReference>
<dbReference type="InterPro" id="IPR052726">
    <property type="entry name" value="Phage_Baseplate_Hub"/>
</dbReference>
<dbReference type="RefSeq" id="WP_064545983.1">
    <property type="nucleotide sequence ID" value="NZ_LXEQ01000045.1"/>
</dbReference>
<dbReference type="EMBL" id="LXEQ01000045">
    <property type="protein sequence ID" value="OAT26727.1"/>
    <property type="molecule type" value="Genomic_DNA"/>
</dbReference>
<keyword evidence="3" id="KW-1185">Reference proteome</keyword>
<evidence type="ECO:0000313" key="2">
    <source>
        <dbReference type="EMBL" id="OAT26727.1"/>
    </source>
</evidence>
<dbReference type="InterPro" id="IPR014507">
    <property type="entry name" value="Baseplate_assembly_J_pred"/>
</dbReference>